<name>A0ABQ9UIV0_SAGOE</name>
<reference evidence="2 3" key="1">
    <citation type="submission" date="2023-05" db="EMBL/GenBank/DDBJ databases">
        <title>B98-5 Cell Line De Novo Hybrid Assembly: An Optical Mapping Approach.</title>
        <authorList>
            <person name="Kananen K."/>
            <person name="Auerbach J.A."/>
            <person name="Kautto E."/>
            <person name="Blachly J.S."/>
        </authorList>
    </citation>
    <scope>NUCLEOTIDE SEQUENCE [LARGE SCALE GENOMIC DNA]</scope>
    <source>
        <strain evidence="2">B95-8</strain>
        <tissue evidence="2">Cell line</tissue>
    </source>
</reference>
<proteinExistence type="predicted"/>
<feature type="region of interest" description="Disordered" evidence="1">
    <location>
        <begin position="1"/>
        <end position="129"/>
    </location>
</feature>
<feature type="compositionally biased region" description="Basic residues" evidence="1">
    <location>
        <begin position="75"/>
        <end position="86"/>
    </location>
</feature>
<evidence type="ECO:0000313" key="2">
    <source>
        <dbReference type="EMBL" id="KAK2096993.1"/>
    </source>
</evidence>
<accession>A0ABQ9UIV0</accession>
<sequence>MEGLSLLPPWWDEAGEQAHSGLGQRPPSENTHKSPHPTPAAKAVSQDFPRRASSEAQTLRAPSTGQPSSACMKQSAKKRKIAKTRKSSSWTQSGAWRSRPRQAQEHAAQRLSREGEEDEDEDTEEEAAG</sequence>
<dbReference type="Proteomes" id="UP001266305">
    <property type="component" value="Unassembled WGS sequence"/>
</dbReference>
<organism evidence="2 3">
    <name type="scientific">Saguinus oedipus</name>
    <name type="common">Cotton-top tamarin</name>
    <name type="synonym">Oedipomidas oedipus</name>
    <dbReference type="NCBI Taxonomy" id="9490"/>
    <lineage>
        <taxon>Eukaryota</taxon>
        <taxon>Metazoa</taxon>
        <taxon>Chordata</taxon>
        <taxon>Craniata</taxon>
        <taxon>Vertebrata</taxon>
        <taxon>Euteleostomi</taxon>
        <taxon>Mammalia</taxon>
        <taxon>Eutheria</taxon>
        <taxon>Euarchontoglires</taxon>
        <taxon>Primates</taxon>
        <taxon>Haplorrhini</taxon>
        <taxon>Platyrrhini</taxon>
        <taxon>Cebidae</taxon>
        <taxon>Callitrichinae</taxon>
        <taxon>Saguinus</taxon>
    </lineage>
</organism>
<feature type="compositionally biased region" description="Polar residues" evidence="1">
    <location>
        <begin position="54"/>
        <end position="72"/>
    </location>
</feature>
<protein>
    <submittedName>
        <fullName evidence="2">Uncharacterized protein</fullName>
    </submittedName>
</protein>
<evidence type="ECO:0000313" key="3">
    <source>
        <dbReference type="Proteomes" id="UP001266305"/>
    </source>
</evidence>
<evidence type="ECO:0000256" key="1">
    <source>
        <dbReference type="SAM" id="MobiDB-lite"/>
    </source>
</evidence>
<gene>
    <name evidence="2" type="ORF">P7K49_026027</name>
</gene>
<keyword evidence="3" id="KW-1185">Reference proteome</keyword>
<comment type="caution">
    <text evidence="2">The sequence shown here is derived from an EMBL/GenBank/DDBJ whole genome shotgun (WGS) entry which is preliminary data.</text>
</comment>
<feature type="compositionally biased region" description="Basic and acidic residues" evidence="1">
    <location>
        <begin position="102"/>
        <end position="114"/>
    </location>
</feature>
<dbReference type="EMBL" id="JASSZA010000012">
    <property type="protein sequence ID" value="KAK2096993.1"/>
    <property type="molecule type" value="Genomic_DNA"/>
</dbReference>
<feature type="compositionally biased region" description="Acidic residues" evidence="1">
    <location>
        <begin position="115"/>
        <end position="129"/>
    </location>
</feature>